<evidence type="ECO:0000313" key="10">
    <source>
        <dbReference type="EMBL" id="AXY55763.1"/>
    </source>
</evidence>
<evidence type="ECO:0000256" key="4">
    <source>
        <dbReference type="ARBA" id="ARBA00022692"/>
    </source>
</evidence>
<feature type="transmembrane region" description="Helical" evidence="8">
    <location>
        <begin position="7"/>
        <end position="28"/>
    </location>
</feature>
<feature type="transmembrane region" description="Helical" evidence="8">
    <location>
        <begin position="71"/>
        <end position="94"/>
    </location>
</feature>
<dbReference type="PANTHER" id="PTHR11730:SF6">
    <property type="entry name" value="AMMONIUM TRANSPORTER"/>
    <property type="match status" value="1"/>
</dbReference>
<keyword evidence="3" id="KW-0813">Transport</keyword>
<dbReference type="Pfam" id="PF00909">
    <property type="entry name" value="Ammonium_transp"/>
    <property type="match status" value="1"/>
</dbReference>
<evidence type="ECO:0000256" key="5">
    <source>
        <dbReference type="ARBA" id="ARBA00022989"/>
    </source>
</evidence>
<dbReference type="GO" id="GO:0008519">
    <property type="term" value="F:ammonium channel activity"/>
    <property type="evidence" value="ECO:0007669"/>
    <property type="project" value="InterPro"/>
</dbReference>
<evidence type="ECO:0000256" key="1">
    <source>
        <dbReference type="ARBA" id="ARBA00004141"/>
    </source>
</evidence>
<evidence type="ECO:0000256" key="6">
    <source>
        <dbReference type="ARBA" id="ARBA00023136"/>
    </source>
</evidence>
<feature type="transmembrane region" description="Helical" evidence="8">
    <location>
        <begin position="291"/>
        <end position="321"/>
    </location>
</feature>
<evidence type="ECO:0000313" key="11">
    <source>
        <dbReference type="Proteomes" id="UP000263753"/>
    </source>
</evidence>
<keyword evidence="4 8" id="KW-0812">Transmembrane</keyword>
<dbReference type="KEGG" id="achi:CDG60_03655"/>
<evidence type="ECO:0000256" key="2">
    <source>
        <dbReference type="ARBA" id="ARBA00005887"/>
    </source>
</evidence>
<organism evidence="10 11">
    <name type="scientific">Acinetobacter chinensis</name>
    <dbReference type="NCBI Taxonomy" id="2004650"/>
    <lineage>
        <taxon>Bacteria</taxon>
        <taxon>Pseudomonadati</taxon>
        <taxon>Pseudomonadota</taxon>
        <taxon>Gammaproteobacteria</taxon>
        <taxon>Moraxellales</taxon>
        <taxon>Moraxellaceae</taxon>
        <taxon>Acinetobacter</taxon>
    </lineage>
</organism>
<dbReference type="InterPro" id="IPR024041">
    <property type="entry name" value="NH4_transpt_AmtB-like_dom"/>
</dbReference>
<dbReference type="Gene3D" id="1.10.3430.10">
    <property type="entry name" value="Ammonium transporter AmtB like domains"/>
    <property type="match status" value="1"/>
</dbReference>
<protein>
    <submittedName>
        <fullName evidence="10">Ammonium transporter</fullName>
    </submittedName>
</protein>
<feature type="transmembrane region" description="Helical" evidence="8">
    <location>
        <begin position="254"/>
        <end position="279"/>
    </location>
</feature>
<feature type="transmembrane region" description="Helical" evidence="8">
    <location>
        <begin position="40"/>
        <end position="59"/>
    </location>
</feature>
<feature type="transmembrane region" description="Helical" evidence="8">
    <location>
        <begin position="181"/>
        <end position="205"/>
    </location>
</feature>
<evidence type="ECO:0000256" key="8">
    <source>
        <dbReference type="SAM" id="Phobius"/>
    </source>
</evidence>
<dbReference type="GO" id="GO:0097272">
    <property type="term" value="P:ammonium homeostasis"/>
    <property type="evidence" value="ECO:0007669"/>
    <property type="project" value="TreeGrafter"/>
</dbReference>
<sequence>MTSAAKYLMICILAALAVQGYASVIVAGEDFKQFDIIPDFELLILGGVFVILLQAGFAVAEGGYEKSLKSFYGLCINYLAAILGTFFFGLVYSVSFDPQGAAHALEVLANIHGWHWNVIFFYTLMATTITTIVGRVFPADYSVPAYAFISFLVAGVIFPFFSCWAWGSILYDSGWLKQLGFIDYAGSTVVHSSAAWVVLAGYLVLRSTSQIQMEKRDVIFDDYKILSFSLAGFILWLAWSGLNIIYISDIPVSIVTIVLSAVAALIGSVVTVVVFSLFFNKKIAWEAMLKATLGALVAVTASCGFVSISTAAVIGGGAGLITLYSPNLLKKWLDSKHIREVIAVHGLCGIWGTLAVSLSGQVLGNMTHAVSLKTQLTGILVCFIWSFGTAFVAFWSMKMLGIKFRTSSVTDKV</sequence>
<feature type="transmembrane region" description="Helical" evidence="8">
    <location>
        <begin position="341"/>
        <end position="364"/>
    </location>
</feature>
<keyword evidence="6 8" id="KW-0472">Membrane</keyword>
<dbReference type="PANTHER" id="PTHR11730">
    <property type="entry name" value="AMMONIUM TRANSPORTER"/>
    <property type="match status" value="1"/>
</dbReference>
<feature type="domain" description="Ammonium transporter AmtB-like" evidence="9">
    <location>
        <begin position="44"/>
        <end position="407"/>
    </location>
</feature>
<feature type="transmembrane region" description="Helical" evidence="8">
    <location>
        <begin position="114"/>
        <end position="133"/>
    </location>
</feature>
<name>A0A3B7LZL8_9GAMM</name>
<feature type="transmembrane region" description="Helical" evidence="8">
    <location>
        <begin position="225"/>
        <end position="248"/>
    </location>
</feature>
<feature type="transmembrane region" description="Helical" evidence="8">
    <location>
        <begin position="145"/>
        <end position="169"/>
    </location>
</feature>
<dbReference type="EMBL" id="CP032134">
    <property type="protein sequence ID" value="AXY55763.1"/>
    <property type="molecule type" value="Genomic_DNA"/>
</dbReference>
<dbReference type="SUPFAM" id="SSF111352">
    <property type="entry name" value="Ammonium transporter"/>
    <property type="match status" value="1"/>
</dbReference>
<keyword evidence="5 8" id="KW-1133">Transmembrane helix</keyword>
<evidence type="ECO:0000259" key="9">
    <source>
        <dbReference type="Pfam" id="PF00909"/>
    </source>
</evidence>
<reference evidence="11" key="1">
    <citation type="submission" date="2018-09" db="EMBL/GenBank/DDBJ databases">
        <title>The complete genome of Acinetobacter sp. strain WCHAc010005.</title>
        <authorList>
            <person name="Hu Y."/>
            <person name="Long H."/>
            <person name="Feng Y."/>
            <person name="Zong Z."/>
        </authorList>
    </citation>
    <scope>NUCLEOTIDE SEQUENCE [LARGE SCALE GENOMIC DNA]</scope>
    <source>
        <strain evidence="11">WCHAc010005</strain>
    </source>
</reference>
<dbReference type="InterPro" id="IPR029020">
    <property type="entry name" value="Ammonium/urea_transptr"/>
</dbReference>
<comment type="subcellular location">
    <subcellularLocation>
        <location evidence="1">Membrane</location>
        <topology evidence="1">Multi-pass membrane protein</topology>
    </subcellularLocation>
</comment>
<comment type="similarity">
    <text evidence="2">Belongs to the ammonia transporter channel (TC 1.A.11.2) family.</text>
</comment>
<accession>A0A3B7LZL8</accession>
<dbReference type="Proteomes" id="UP000263753">
    <property type="component" value="Chromosome"/>
</dbReference>
<dbReference type="AlphaFoldDB" id="A0A3B7LZL8"/>
<gene>
    <name evidence="10" type="ORF">CDG60_03655</name>
</gene>
<dbReference type="GO" id="GO:0016020">
    <property type="term" value="C:membrane"/>
    <property type="evidence" value="ECO:0007669"/>
    <property type="project" value="UniProtKB-SubCell"/>
</dbReference>
<dbReference type="RefSeq" id="WP_087513120.1">
    <property type="nucleotide sequence ID" value="NZ_CP032134.1"/>
</dbReference>
<evidence type="ECO:0000256" key="3">
    <source>
        <dbReference type="ARBA" id="ARBA00022448"/>
    </source>
</evidence>
<proteinExistence type="inferred from homology"/>
<keyword evidence="7" id="KW-0924">Ammonia transport</keyword>
<evidence type="ECO:0000256" key="7">
    <source>
        <dbReference type="ARBA" id="ARBA00023177"/>
    </source>
</evidence>
<feature type="transmembrane region" description="Helical" evidence="8">
    <location>
        <begin position="376"/>
        <end position="397"/>
    </location>
</feature>